<evidence type="ECO:0000313" key="1">
    <source>
        <dbReference type="EMBL" id="GFD61885.1"/>
    </source>
</evidence>
<name>A0A699XPP1_TANCI</name>
<dbReference type="EMBL" id="BKCJ011905088">
    <property type="protein sequence ID" value="GFD61885.1"/>
    <property type="molecule type" value="Genomic_DNA"/>
</dbReference>
<proteinExistence type="predicted"/>
<organism evidence="1">
    <name type="scientific">Tanacetum cinerariifolium</name>
    <name type="common">Dalmatian daisy</name>
    <name type="synonym">Chrysanthemum cinerariifolium</name>
    <dbReference type="NCBI Taxonomy" id="118510"/>
    <lineage>
        <taxon>Eukaryota</taxon>
        <taxon>Viridiplantae</taxon>
        <taxon>Streptophyta</taxon>
        <taxon>Embryophyta</taxon>
        <taxon>Tracheophyta</taxon>
        <taxon>Spermatophyta</taxon>
        <taxon>Magnoliopsida</taxon>
        <taxon>eudicotyledons</taxon>
        <taxon>Gunneridae</taxon>
        <taxon>Pentapetalae</taxon>
        <taxon>asterids</taxon>
        <taxon>campanulids</taxon>
        <taxon>Asterales</taxon>
        <taxon>Asteraceae</taxon>
        <taxon>Asteroideae</taxon>
        <taxon>Anthemideae</taxon>
        <taxon>Anthemidinae</taxon>
        <taxon>Tanacetum</taxon>
    </lineage>
</organism>
<reference evidence="1" key="1">
    <citation type="journal article" date="2019" name="Sci. Rep.">
        <title>Draft genome of Tanacetum cinerariifolium, the natural source of mosquito coil.</title>
        <authorList>
            <person name="Yamashiro T."/>
            <person name="Shiraishi A."/>
            <person name="Satake H."/>
            <person name="Nakayama K."/>
        </authorList>
    </citation>
    <scope>NUCLEOTIDE SEQUENCE</scope>
</reference>
<protein>
    <submittedName>
        <fullName evidence="1">Uncharacterized protein</fullName>
    </submittedName>
</protein>
<accession>A0A699XPP1</accession>
<sequence>GGACYWPVTRQVREDDEVAKAVEEGAGGSSDVYRNMSRGDWQIIKANGWNIWMDIGD</sequence>
<feature type="non-terminal residue" evidence="1">
    <location>
        <position position="1"/>
    </location>
</feature>
<dbReference type="AlphaFoldDB" id="A0A699XPP1"/>
<comment type="caution">
    <text evidence="1">The sequence shown here is derived from an EMBL/GenBank/DDBJ whole genome shotgun (WGS) entry which is preliminary data.</text>
</comment>
<gene>
    <name evidence="1" type="ORF">Tci_933854</name>
</gene>